<evidence type="ECO:0000313" key="7">
    <source>
        <dbReference type="EMBL" id="MDP9822576.1"/>
    </source>
</evidence>
<dbReference type="SUPFAM" id="SSF53850">
    <property type="entry name" value="Periplasmic binding protein-like II"/>
    <property type="match status" value="1"/>
</dbReference>
<dbReference type="Proteomes" id="UP001240447">
    <property type="component" value="Unassembled WGS sequence"/>
</dbReference>
<dbReference type="InterPro" id="IPR039424">
    <property type="entry name" value="SBP_5"/>
</dbReference>
<evidence type="ECO:0000256" key="2">
    <source>
        <dbReference type="ARBA" id="ARBA00005695"/>
    </source>
</evidence>
<protein>
    <submittedName>
        <fullName evidence="7">Peptide/nickel transport system substrate-binding protein</fullName>
    </submittedName>
</protein>
<name>A0ABT9NQ73_9ACTN</name>
<proteinExistence type="inferred from homology"/>
<feature type="domain" description="Solute-binding protein family 5" evidence="6">
    <location>
        <begin position="96"/>
        <end position="514"/>
    </location>
</feature>
<dbReference type="RefSeq" id="WP_068116685.1">
    <property type="nucleotide sequence ID" value="NZ_CCXJ01000037.1"/>
</dbReference>
<dbReference type="PIRSF" id="PIRSF002741">
    <property type="entry name" value="MppA"/>
    <property type="match status" value="1"/>
</dbReference>
<accession>A0ABT9NQ73</accession>
<dbReference type="InterPro" id="IPR030678">
    <property type="entry name" value="Peptide/Ni-bd"/>
</dbReference>
<feature type="signal peptide" evidence="5">
    <location>
        <begin position="1"/>
        <end position="20"/>
    </location>
</feature>
<dbReference type="Gene3D" id="3.40.190.10">
    <property type="entry name" value="Periplasmic binding protein-like II"/>
    <property type="match status" value="1"/>
</dbReference>
<evidence type="ECO:0000313" key="8">
    <source>
        <dbReference type="Proteomes" id="UP001240447"/>
    </source>
</evidence>
<dbReference type="CDD" id="cd08501">
    <property type="entry name" value="PBP2_Lpqw"/>
    <property type="match status" value="1"/>
</dbReference>
<dbReference type="PANTHER" id="PTHR30290">
    <property type="entry name" value="PERIPLASMIC BINDING COMPONENT OF ABC TRANSPORTER"/>
    <property type="match status" value="1"/>
</dbReference>
<keyword evidence="4 5" id="KW-0732">Signal</keyword>
<sequence>MKIRKFTVAAVAVTLGMVAAACSPPADDEGSSEGPAANTAVTVGWNQPFYSYNENTSNGNATANSIIKYMMNGGFNYYNADQELVQDESFGTYELESEDPLTVTWTVNENTQWSDGTPLDAADLLLTWASQGGHLNTVSAGEVERNPDTNVPEPGDGVFFDSSSAGLSLVTQTPEISEDGRSITLVFDEPFADWELMMGANVPAHVTAQQALGIEDPMEAKQALIDAVNNKDNAALSQIANFWNSGYDYSSLPDDPSLYLSSGAYLMTEFVENQYITLKANEDYEGDHAASIETVTVRWNEDPLAQAQALENGELDLFAPQATTDVLQRVEAIDGVEVETGVEGTYEHVDLVFNNGGPFDPASYGGDEATAREVRKAFLTAFPRQEVVDKLVTPLQEDAEVRNSFLVTPGAPGYDEIAGSNGMADQHTGDVEAAQQILADAGVDTPIDVRTMFAEGNVRRENLFAIAKPVLAEAGFNLIDRRNVDWGSKLGDGTYDAVFFAWQSTSTAVSESQPTYGTGGLNNLIGYSNEEVDALFDQLAVTTDADEQLNIQMEIEKLLVEDQIGTTLFQFPAVAAWRSDRIENVSPAPLNPTIFHAFWDWKVPES</sequence>
<evidence type="ECO:0000256" key="3">
    <source>
        <dbReference type="ARBA" id="ARBA00022448"/>
    </source>
</evidence>
<dbReference type="PANTHER" id="PTHR30290:SF10">
    <property type="entry name" value="PERIPLASMIC OLIGOPEPTIDE-BINDING PROTEIN-RELATED"/>
    <property type="match status" value="1"/>
</dbReference>
<dbReference type="Gene3D" id="3.10.105.10">
    <property type="entry name" value="Dipeptide-binding Protein, Domain 3"/>
    <property type="match status" value="1"/>
</dbReference>
<gene>
    <name evidence="7" type="ORF">J2S59_002385</name>
</gene>
<evidence type="ECO:0000256" key="4">
    <source>
        <dbReference type="ARBA" id="ARBA00022729"/>
    </source>
</evidence>
<dbReference type="PROSITE" id="PS51257">
    <property type="entry name" value="PROKAR_LIPOPROTEIN"/>
    <property type="match status" value="1"/>
</dbReference>
<dbReference type="Pfam" id="PF00496">
    <property type="entry name" value="SBP_bac_5"/>
    <property type="match status" value="1"/>
</dbReference>
<evidence type="ECO:0000259" key="6">
    <source>
        <dbReference type="Pfam" id="PF00496"/>
    </source>
</evidence>
<comment type="similarity">
    <text evidence="2">Belongs to the bacterial solute-binding protein 5 family.</text>
</comment>
<organism evidence="7 8">
    <name type="scientific">Nocardioides massiliensis</name>
    <dbReference type="NCBI Taxonomy" id="1325935"/>
    <lineage>
        <taxon>Bacteria</taxon>
        <taxon>Bacillati</taxon>
        <taxon>Actinomycetota</taxon>
        <taxon>Actinomycetes</taxon>
        <taxon>Propionibacteriales</taxon>
        <taxon>Nocardioidaceae</taxon>
        <taxon>Nocardioides</taxon>
    </lineage>
</organism>
<feature type="chain" id="PRO_5046745058" evidence="5">
    <location>
        <begin position="21"/>
        <end position="606"/>
    </location>
</feature>
<evidence type="ECO:0000256" key="5">
    <source>
        <dbReference type="SAM" id="SignalP"/>
    </source>
</evidence>
<keyword evidence="8" id="KW-1185">Reference proteome</keyword>
<comment type="caution">
    <text evidence="7">The sequence shown here is derived from an EMBL/GenBank/DDBJ whole genome shotgun (WGS) entry which is preliminary data.</text>
</comment>
<evidence type="ECO:0000256" key="1">
    <source>
        <dbReference type="ARBA" id="ARBA00004196"/>
    </source>
</evidence>
<comment type="subcellular location">
    <subcellularLocation>
        <location evidence="1">Cell envelope</location>
    </subcellularLocation>
</comment>
<keyword evidence="3" id="KW-0813">Transport</keyword>
<reference evidence="7 8" key="1">
    <citation type="submission" date="2023-07" db="EMBL/GenBank/DDBJ databases">
        <title>Sequencing the genomes of 1000 actinobacteria strains.</title>
        <authorList>
            <person name="Klenk H.-P."/>
        </authorList>
    </citation>
    <scope>NUCLEOTIDE SEQUENCE [LARGE SCALE GENOMIC DNA]</scope>
    <source>
        <strain evidence="7 8">GD13</strain>
    </source>
</reference>
<dbReference type="InterPro" id="IPR000914">
    <property type="entry name" value="SBP_5_dom"/>
</dbReference>
<dbReference type="EMBL" id="JAUSQM010000001">
    <property type="protein sequence ID" value="MDP9822576.1"/>
    <property type="molecule type" value="Genomic_DNA"/>
</dbReference>